<accession>A0ACC2S3A1</accession>
<dbReference type="EMBL" id="QTSX02005884">
    <property type="protein sequence ID" value="KAJ9056717.1"/>
    <property type="molecule type" value="Genomic_DNA"/>
</dbReference>
<comment type="caution">
    <text evidence="1">The sequence shown here is derived from an EMBL/GenBank/DDBJ whole genome shotgun (WGS) entry which is preliminary data.</text>
</comment>
<organism evidence="1 2">
    <name type="scientific">Entomophthora muscae</name>
    <dbReference type="NCBI Taxonomy" id="34485"/>
    <lineage>
        <taxon>Eukaryota</taxon>
        <taxon>Fungi</taxon>
        <taxon>Fungi incertae sedis</taxon>
        <taxon>Zoopagomycota</taxon>
        <taxon>Entomophthoromycotina</taxon>
        <taxon>Entomophthoromycetes</taxon>
        <taxon>Entomophthorales</taxon>
        <taxon>Entomophthoraceae</taxon>
        <taxon>Entomophthora</taxon>
    </lineage>
</organism>
<protein>
    <submittedName>
        <fullName evidence="1">Uncharacterized protein</fullName>
    </submittedName>
</protein>
<name>A0ACC2S3A1_9FUNG</name>
<gene>
    <name evidence="1" type="ORF">DSO57_1030145</name>
</gene>
<reference evidence="1" key="1">
    <citation type="submission" date="2022-04" db="EMBL/GenBank/DDBJ databases">
        <title>Genome of the entomopathogenic fungus Entomophthora muscae.</title>
        <authorList>
            <person name="Elya C."/>
            <person name="Lovett B.R."/>
            <person name="Lee E."/>
            <person name="Macias A.M."/>
            <person name="Hajek A.E."/>
            <person name="De Bivort B.L."/>
            <person name="Kasson M.T."/>
            <person name="De Fine Licht H.H."/>
            <person name="Stajich J.E."/>
        </authorList>
    </citation>
    <scope>NUCLEOTIDE SEQUENCE</scope>
    <source>
        <strain evidence="1">Berkeley</strain>
    </source>
</reference>
<sequence>MTRNQKILSNVGRGLGVLMFPVAAVSPMALSVFWITSASFSLLQNVMLRLSIVRRALKLPAIPAPTAAA</sequence>
<proteinExistence type="predicted"/>
<evidence type="ECO:0000313" key="1">
    <source>
        <dbReference type="EMBL" id="KAJ9056717.1"/>
    </source>
</evidence>
<evidence type="ECO:0000313" key="2">
    <source>
        <dbReference type="Proteomes" id="UP001165960"/>
    </source>
</evidence>
<dbReference type="Proteomes" id="UP001165960">
    <property type="component" value="Unassembled WGS sequence"/>
</dbReference>
<keyword evidence="2" id="KW-1185">Reference proteome</keyword>